<evidence type="ECO:0000313" key="3">
    <source>
        <dbReference type="Proteomes" id="UP000320390"/>
    </source>
</evidence>
<dbReference type="Pfam" id="PF11582">
    <property type="entry name" value="DUF3240"/>
    <property type="match status" value="1"/>
</dbReference>
<sequence>METQLENPMENPMNCLTLYLHPAEEYVVIDALRASPEVSGFTLTRCEGHSTRNPSEANANAIDLVVGFVPRMRIEVILPSSAVDPVLGRVQAGLGPDSKGHYAVTPVLRSGSLSKGQN</sequence>
<gene>
    <name evidence="2" type="ORF">Poly30_07030</name>
</gene>
<dbReference type="InterPro" id="IPR015867">
    <property type="entry name" value="N-reg_PII/ATP_PRibTrfase_C"/>
</dbReference>
<evidence type="ECO:0000313" key="2">
    <source>
        <dbReference type="EMBL" id="QDV05207.1"/>
    </source>
</evidence>
<dbReference type="OrthoDB" id="5296902at2"/>
<reference evidence="2 3" key="1">
    <citation type="submission" date="2019-02" db="EMBL/GenBank/DDBJ databases">
        <title>Deep-cultivation of Planctomycetes and their phenomic and genomic characterization uncovers novel biology.</title>
        <authorList>
            <person name="Wiegand S."/>
            <person name="Jogler M."/>
            <person name="Boedeker C."/>
            <person name="Pinto D."/>
            <person name="Vollmers J."/>
            <person name="Rivas-Marin E."/>
            <person name="Kohn T."/>
            <person name="Peeters S.H."/>
            <person name="Heuer A."/>
            <person name="Rast P."/>
            <person name="Oberbeckmann S."/>
            <person name="Bunk B."/>
            <person name="Jeske O."/>
            <person name="Meyerdierks A."/>
            <person name="Storesund J.E."/>
            <person name="Kallscheuer N."/>
            <person name="Luecker S."/>
            <person name="Lage O.M."/>
            <person name="Pohl T."/>
            <person name="Merkel B.J."/>
            <person name="Hornburger P."/>
            <person name="Mueller R.-W."/>
            <person name="Bruemmer F."/>
            <person name="Labrenz M."/>
            <person name="Spormann A.M."/>
            <person name="Op den Camp H."/>
            <person name="Overmann J."/>
            <person name="Amann R."/>
            <person name="Jetten M.S.M."/>
            <person name="Mascher T."/>
            <person name="Medema M.H."/>
            <person name="Devos D.P."/>
            <person name="Kaster A.-K."/>
            <person name="Ovreas L."/>
            <person name="Rohde M."/>
            <person name="Galperin M.Y."/>
            <person name="Jogler C."/>
        </authorList>
    </citation>
    <scope>NUCLEOTIDE SEQUENCE [LARGE SCALE GENOMIC DNA]</scope>
    <source>
        <strain evidence="2 3">Poly30</strain>
    </source>
</reference>
<dbReference type="RefSeq" id="WP_145194625.1">
    <property type="nucleotide sequence ID" value="NZ_CP036434.1"/>
</dbReference>
<dbReference type="InterPro" id="IPR011322">
    <property type="entry name" value="N-reg_PII-like_a/b"/>
</dbReference>
<dbReference type="Proteomes" id="UP000320390">
    <property type="component" value="Chromosome"/>
</dbReference>
<evidence type="ECO:0008006" key="4">
    <source>
        <dbReference type="Google" id="ProtNLM"/>
    </source>
</evidence>
<protein>
    <recommendedName>
        <fullName evidence="4">Nitrogen regulatory protein P-II</fullName>
    </recommendedName>
</protein>
<name>A0A518EM96_9BACT</name>
<dbReference type="EMBL" id="CP036434">
    <property type="protein sequence ID" value="QDV05207.1"/>
    <property type="molecule type" value="Genomic_DNA"/>
</dbReference>
<dbReference type="AlphaFoldDB" id="A0A518EM96"/>
<accession>A0A518EM96</accession>
<organism evidence="2 3">
    <name type="scientific">Saltatorellus ferox</name>
    <dbReference type="NCBI Taxonomy" id="2528018"/>
    <lineage>
        <taxon>Bacteria</taxon>
        <taxon>Pseudomonadati</taxon>
        <taxon>Planctomycetota</taxon>
        <taxon>Planctomycetia</taxon>
        <taxon>Planctomycetia incertae sedis</taxon>
        <taxon>Saltatorellus</taxon>
    </lineage>
</organism>
<dbReference type="Gene3D" id="3.30.70.120">
    <property type="match status" value="1"/>
</dbReference>
<dbReference type="InterPro" id="IPR021634">
    <property type="entry name" value="DUF3240"/>
</dbReference>
<keyword evidence="3" id="KW-1185">Reference proteome</keyword>
<feature type="region of interest" description="Disordered" evidence="1">
    <location>
        <begin position="98"/>
        <end position="118"/>
    </location>
</feature>
<proteinExistence type="predicted"/>
<dbReference type="SUPFAM" id="SSF54913">
    <property type="entry name" value="GlnB-like"/>
    <property type="match status" value="1"/>
</dbReference>
<evidence type="ECO:0000256" key="1">
    <source>
        <dbReference type="SAM" id="MobiDB-lite"/>
    </source>
</evidence>